<dbReference type="PROSITE" id="PS50828">
    <property type="entry name" value="SMR"/>
    <property type="match status" value="1"/>
</dbReference>
<dbReference type="Pfam" id="PF01713">
    <property type="entry name" value="Smr"/>
    <property type="match status" value="1"/>
</dbReference>
<keyword evidence="3" id="KW-0378">Hydrolase</keyword>
<evidence type="ECO:0000313" key="4">
    <source>
        <dbReference type="Proteomes" id="UP000186878"/>
    </source>
</evidence>
<dbReference type="EMBL" id="MSDO01000003">
    <property type="protein sequence ID" value="OLO05524.1"/>
    <property type="molecule type" value="Genomic_DNA"/>
</dbReference>
<keyword evidence="4" id="KW-1185">Reference proteome</keyword>
<feature type="compositionally biased region" description="Basic and acidic residues" evidence="1">
    <location>
        <begin position="43"/>
        <end position="56"/>
    </location>
</feature>
<dbReference type="PANTHER" id="PTHR35562">
    <property type="entry name" value="DNA ENDONUCLEASE SMRA-RELATED"/>
    <property type="match status" value="1"/>
</dbReference>
<dbReference type="AlphaFoldDB" id="A0A1Q8SVP9"/>
<dbReference type="Gene3D" id="3.30.1370.110">
    <property type="match status" value="1"/>
</dbReference>
<dbReference type="InterPro" id="IPR047688">
    <property type="entry name" value="Endonuc_SmrA"/>
</dbReference>
<keyword evidence="3" id="KW-0540">Nuclease</keyword>
<dbReference type="GO" id="GO:0004520">
    <property type="term" value="F:DNA endonuclease activity"/>
    <property type="evidence" value="ECO:0007669"/>
    <property type="project" value="TreeGrafter"/>
</dbReference>
<dbReference type="InterPro" id="IPR036063">
    <property type="entry name" value="Smr_dom_sf"/>
</dbReference>
<name>A0A1Q8SVP9_9GAMM</name>
<dbReference type="RefSeq" id="WP_075568745.1">
    <property type="nucleotide sequence ID" value="NZ_MSDO01000003.1"/>
</dbReference>
<comment type="caution">
    <text evidence="3">The sequence shown here is derived from an EMBL/GenBank/DDBJ whole genome shotgun (WGS) entry which is preliminary data.</text>
</comment>
<keyword evidence="3" id="KW-0255">Endonuclease</keyword>
<dbReference type="PANTHER" id="PTHR35562:SF2">
    <property type="entry name" value="DNA ENDONUCLEASE SMRA-RELATED"/>
    <property type="match status" value="1"/>
</dbReference>
<accession>A0A1Q8SVP9</accession>
<dbReference type="NCBIfam" id="NF033154">
    <property type="entry name" value="endonuc_SmrA"/>
    <property type="match status" value="1"/>
</dbReference>
<evidence type="ECO:0000256" key="1">
    <source>
        <dbReference type="SAM" id="MobiDB-lite"/>
    </source>
</evidence>
<evidence type="ECO:0000313" key="3">
    <source>
        <dbReference type="EMBL" id="OLO05524.1"/>
    </source>
</evidence>
<organism evidence="3 4">
    <name type="scientific">Salinicola socius</name>
    <dbReference type="NCBI Taxonomy" id="404433"/>
    <lineage>
        <taxon>Bacteria</taxon>
        <taxon>Pseudomonadati</taxon>
        <taxon>Pseudomonadota</taxon>
        <taxon>Gammaproteobacteria</taxon>
        <taxon>Oceanospirillales</taxon>
        <taxon>Halomonadaceae</taxon>
        <taxon>Salinicola</taxon>
    </lineage>
</organism>
<dbReference type="OrthoDB" id="9808881at2"/>
<feature type="region of interest" description="Disordered" evidence="1">
    <location>
        <begin position="32"/>
        <end position="56"/>
    </location>
</feature>
<reference evidence="3 4" key="1">
    <citation type="submission" date="2016-12" db="EMBL/GenBank/DDBJ databases">
        <title>Draft genome sequences of strains Salinicola socius SMB35, Salinicola sp. MH3R3-1 and Chromohalobacter sp. SMB17 from the Verkhnekamsk potash mining region of Russia.</title>
        <authorList>
            <person name="Mavrodi D.V."/>
            <person name="Olsson B.E."/>
            <person name="Korsakova E.S."/>
            <person name="Pyankova A."/>
            <person name="Mavrodi O.V."/>
            <person name="Plotnikova E.G."/>
        </authorList>
    </citation>
    <scope>NUCLEOTIDE SEQUENCE [LARGE SCALE GENOMIC DNA]</scope>
    <source>
        <strain evidence="3 4">SMB35</strain>
    </source>
</reference>
<sequence length="199" mass="22892">MSYAADDYQAFREALGNDVQPLTKSRDKIALARNQTSPSDAQLARRESAQQTSRDERDFLSDEFVDLIGAHDPIEFRRDGIQLGVLERLRHGGYDAEARLHIMRMPVIECRRAVFGFVRDAYEHDLRSVLIVHGRSREDDGHSNIVRSYLSHWLQQLEPVQAFSSAPARQGSIGATFVMLRKSERARSRNRERQQKRRG</sequence>
<dbReference type="InterPro" id="IPR002625">
    <property type="entry name" value="Smr_dom"/>
</dbReference>
<feature type="domain" description="Smr" evidence="2">
    <location>
        <begin position="100"/>
        <end position="181"/>
    </location>
</feature>
<gene>
    <name evidence="3" type="ORF">BTW07_03350</name>
</gene>
<evidence type="ECO:0000259" key="2">
    <source>
        <dbReference type="PROSITE" id="PS50828"/>
    </source>
</evidence>
<dbReference type="STRING" id="404433.BTW07_03350"/>
<protein>
    <submittedName>
        <fullName evidence="3">DNA endonuclease SmrA</fullName>
    </submittedName>
</protein>
<proteinExistence type="predicted"/>
<dbReference type="SUPFAM" id="SSF160443">
    <property type="entry name" value="SMR domain-like"/>
    <property type="match status" value="1"/>
</dbReference>
<dbReference type="Proteomes" id="UP000186878">
    <property type="component" value="Unassembled WGS sequence"/>
</dbReference>